<proteinExistence type="predicted"/>
<reference evidence="2 3" key="1">
    <citation type="submission" date="2018-05" db="EMBL/GenBank/DDBJ databases">
        <title>Genomic Encyclopedia of Type Strains, Phase IV (KMG-IV): sequencing the most valuable type-strain genomes for metagenomic binning, comparative biology and taxonomic classification.</title>
        <authorList>
            <person name="Goeker M."/>
        </authorList>
    </citation>
    <scope>NUCLEOTIDE SEQUENCE [LARGE SCALE GENOMIC DNA]</scope>
    <source>
        <strain evidence="2 3">DSM 26006</strain>
    </source>
</reference>
<sequence length="265" mass="28516">MKLHILSDLHLGVQGMEHPQTDADAVILAGDIGRPASAVEWARGFGKPVLYVPGNHEFYGSSLDETVQQLHELSQGSAVQVLANRSVVLDGVRFVGSTLWSDFRIFPAGEERGQAMARSQEFMRDFSRIRRGDAPPGGPLFTPQDAVALFDANCRWLAGELARPHAGPTVVVTHHAPSPRSIHPRFAGSPINGCFVSDAEALVAASGARLWVHGHTHDSFDYRLGATRVLCNPRGYARDGAVENPLFDPCLVVDVAEAALAAEPA</sequence>
<dbReference type="Pfam" id="PF00149">
    <property type="entry name" value="Metallophos"/>
    <property type="match status" value="1"/>
</dbReference>
<dbReference type="RefSeq" id="WP_019374507.1">
    <property type="nucleotide sequence ID" value="NZ_ALEE01000554.1"/>
</dbReference>
<keyword evidence="3" id="KW-1185">Reference proteome</keyword>
<dbReference type="InterPro" id="IPR004843">
    <property type="entry name" value="Calcineurin-like_PHP"/>
</dbReference>
<evidence type="ECO:0000313" key="2">
    <source>
        <dbReference type="EMBL" id="PWW45678.1"/>
    </source>
</evidence>
<dbReference type="InterPro" id="IPR029052">
    <property type="entry name" value="Metallo-depent_PP-like"/>
</dbReference>
<dbReference type="OrthoDB" id="356681at2"/>
<evidence type="ECO:0000313" key="3">
    <source>
        <dbReference type="Proteomes" id="UP000246483"/>
    </source>
</evidence>
<dbReference type="PANTHER" id="PTHR37844">
    <property type="entry name" value="SER/THR PROTEIN PHOSPHATASE SUPERFAMILY (AFU_ORTHOLOGUE AFUA_1G14840)"/>
    <property type="match status" value="1"/>
</dbReference>
<accession>A0A317R9X5</accession>
<protein>
    <submittedName>
        <fullName evidence="2">Calcineurin-like phosphoesterase family protein</fullName>
    </submittedName>
</protein>
<comment type="caution">
    <text evidence="2">The sequence shown here is derived from an EMBL/GenBank/DDBJ whole genome shotgun (WGS) entry which is preliminary data.</text>
</comment>
<dbReference type="PANTHER" id="PTHR37844:SF2">
    <property type="entry name" value="SER_THR PROTEIN PHOSPHATASE SUPERFAMILY (AFU_ORTHOLOGUE AFUA_1G14840)"/>
    <property type="match status" value="1"/>
</dbReference>
<evidence type="ECO:0000259" key="1">
    <source>
        <dbReference type="Pfam" id="PF00149"/>
    </source>
</evidence>
<feature type="domain" description="Calcineurin-like phosphoesterase" evidence="1">
    <location>
        <begin position="18"/>
        <end position="218"/>
    </location>
</feature>
<dbReference type="Gene3D" id="3.60.21.10">
    <property type="match status" value="2"/>
</dbReference>
<organism evidence="2 3">
    <name type="scientific">Melaminivora alkalimesophila</name>
    <dbReference type="NCBI Taxonomy" id="1165852"/>
    <lineage>
        <taxon>Bacteria</taxon>
        <taxon>Pseudomonadati</taxon>
        <taxon>Pseudomonadota</taxon>
        <taxon>Betaproteobacteria</taxon>
        <taxon>Burkholderiales</taxon>
        <taxon>Comamonadaceae</taxon>
        <taxon>Melaminivora</taxon>
    </lineage>
</organism>
<name>A0A317R9X5_9BURK</name>
<dbReference type="AlphaFoldDB" id="A0A317R9X5"/>
<dbReference type="SUPFAM" id="SSF56300">
    <property type="entry name" value="Metallo-dependent phosphatases"/>
    <property type="match status" value="1"/>
</dbReference>
<dbReference type="Proteomes" id="UP000246483">
    <property type="component" value="Unassembled WGS sequence"/>
</dbReference>
<gene>
    <name evidence="2" type="ORF">DFR36_106168</name>
</gene>
<dbReference type="GO" id="GO:0016787">
    <property type="term" value="F:hydrolase activity"/>
    <property type="evidence" value="ECO:0007669"/>
    <property type="project" value="InterPro"/>
</dbReference>
<dbReference type="EMBL" id="QGUB01000006">
    <property type="protein sequence ID" value="PWW45678.1"/>
    <property type="molecule type" value="Genomic_DNA"/>
</dbReference>